<evidence type="ECO:0000256" key="2">
    <source>
        <dbReference type="ARBA" id="ARBA00006434"/>
    </source>
</evidence>
<keyword evidence="4 8" id="KW-0812">Transmembrane</keyword>
<dbReference type="AlphaFoldDB" id="A0A7C3J6F6"/>
<feature type="transmembrane region" description="Helical" evidence="8">
    <location>
        <begin position="216"/>
        <end position="237"/>
    </location>
</feature>
<proteinExistence type="inferred from homology"/>
<feature type="transmembrane region" description="Helical" evidence="8">
    <location>
        <begin position="404"/>
        <end position="422"/>
    </location>
</feature>
<dbReference type="PANTHER" id="PTHR48086:SF7">
    <property type="entry name" value="SODIUM-SOLUTE SYMPORTER-RELATED"/>
    <property type="match status" value="1"/>
</dbReference>
<dbReference type="Pfam" id="PF00474">
    <property type="entry name" value="SSF"/>
    <property type="match status" value="1"/>
</dbReference>
<dbReference type="CDD" id="cd10322">
    <property type="entry name" value="SLC5sbd"/>
    <property type="match status" value="1"/>
</dbReference>
<dbReference type="InterPro" id="IPR001734">
    <property type="entry name" value="Na/solute_symporter"/>
</dbReference>
<feature type="transmembrane region" description="Helical" evidence="8">
    <location>
        <begin position="258"/>
        <end position="283"/>
    </location>
</feature>
<sequence>MENFILFDFITLILFFVILILISYFSSKNVRKDEDFLINSRNTGLFLFIATNVSTWYGGILGVGEFTYNYGIVNWVTQGVPYYIFGFLFAFLFAKRIRETSLITIPQKMEKEYGKKVSILSALIVLILSSPAPYILMLGIIFAKIFSLNLIFSMIISLLFILPFILKGGFVTDIKTDLFQFFVMFLGFILLLLFSYKNIGDFTILKENLPKEHLSVTGGLPFFYVIVWFFIASWTFVDPGFHQRCYSAKDGNVARNGILISILFWMLFDFLTTTTALYSRIIFPSLEFPQWSYLFLADKIMPSGFKGLFYAAIFATVISTLNSLLVISGTTFSLDIVKKFKDDIDHKKVTIWGIIVSTIVGFILAILVPSVVNLWYLIGSVCIPGLILPLLGAYYKKIKISKRITFFEIIFGFFVPIIWIFIRKRLEKNSILYLVEPMFAGLIFSSIIHIYGMMENEKKKNEFN</sequence>
<comment type="subcellular location">
    <subcellularLocation>
        <location evidence="1">Membrane</location>
        <topology evidence="1">Multi-pass membrane protein</topology>
    </subcellularLocation>
</comment>
<dbReference type="GO" id="GO:0005886">
    <property type="term" value="C:plasma membrane"/>
    <property type="evidence" value="ECO:0007669"/>
    <property type="project" value="TreeGrafter"/>
</dbReference>
<evidence type="ECO:0000256" key="6">
    <source>
        <dbReference type="ARBA" id="ARBA00023136"/>
    </source>
</evidence>
<keyword evidence="6 8" id="KW-0472">Membrane</keyword>
<dbReference type="PROSITE" id="PS50283">
    <property type="entry name" value="NA_SOLUT_SYMP_3"/>
    <property type="match status" value="1"/>
</dbReference>
<feature type="transmembrane region" description="Helical" evidence="8">
    <location>
        <begin position="178"/>
        <end position="196"/>
    </location>
</feature>
<feature type="transmembrane region" description="Helical" evidence="8">
    <location>
        <begin position="117"/>
        <end position="142"/>
    </location>
</feature>
<name>A0A7C3J6F6_UNCW3</name>
<comment type="similarity">
    <text evidence="2 7">Belongs to the sodium:solute symporter (SSF) (TC 2.A.21) family.</text>
</comment>
<feature type="transmembrane region" description="Helical" evidence="8">
    <location>
        <begin position="45"/>
        <end position="68"/>
    </location>
</feature>
<evidence type="ECO:0000256" key="3">
    <source>
        <dbReference type="ARBA" id="ARBA00022448"/>
    </source>
</evidence>
<dbReference type="InterPro" id="IPR050277">
    <property type="entry name" value="Sodium:Solute_Symporter"/>
</dbReference>
<accession>A0A7C3J6F6</accession>
<feature type="transmembrane region" description="Helical" evidence="8">
    <location>
        <begin position="148"/>
        <end position="166"/>
    </location>
</feature>
<dbReference type="PANTHER" id="PTHR48086">
    <property type="entry name" value="SODIUM/PROLINE SYMPORTER-RELATED"/>
    <property type="match status" value="1"/>
</dbReference>
<keyword evidence="3" id="KW-0813">Transport</keyword>
<evidence type="ECO:0000313" key="9">
    <source>
        <dbReference type="EMBL" id="HFK24095.1"/>
    </source>
</evidence>
<protein>
    <submittedName>
        <fullName evidence="9">Sodium:solute symporter family protein</fullName>
    </submittedName>
</protein>
<evidence type="ECO:0000256" key="5">
    <source>
        <dbReference type="ARBA" id="ARBA00022989"/>
    </source>
</evidence>
<gene>
    <name evidence="9" type="ORF">ENS15_05530</name>
</gene>
<evidence type="ECO:0000256" key="8">
    <source>
        <dbReference type="SAM" id="Phobius"/>
    </source>
</evidence>
<dbReference type="EMBL" id="DSTT01000005">
    <property type="protein sequence ID" value="HFK24095.1"/>
    <property type="molecule type" value="Genomic_DNA"/>
</dbReference>
<feature type="transmembrane region" description="Helical" evidence="8">
    <location>
        <begin position="349"/>
        <end position="368"/>
    </location>
</feature>
<dbReference type="GO" id="GO:0022857">
    <property type="term" value="F:transmembrane transporter activity"/>
    <property type="evidence" value="ECO:0007669"/>
    <property type="project" value="InterPro"/>
</dbReference>
<keyword evidence="5 8" id="KW-1133">Transmembrane helix</keyword>
<feature type="transmembrane region" description="Helical" evidence="8">
    <location>
        <begin position="434"/>
        <end position="454"/>
    </location>
</feature>
<feature type="transmembrane region" description="Helical" evidence="8">
    <location>
        <begin position="6"/>
        <end position="25"/>
    </location>
</feature>
<dbReference type="InterPro" id="IPR038377">
    <property type="entry name" value="Na/Glc_symporter_sf"/>
</dbReference>
<reference evidence="9" key="1">
    <citation type="journal article" date="2020" name="mSystems">
        <title>Genome- and Community-Level Interaction Insights into Carbon Utilization and Element Cycling Functions of Hydrothermarchaeota in Hydrothermal Sediment.</title>
        <authorList>
            <person name="Zhou Z."/>
            <person name="Liu Y."/>
            <person name="Xu W."/>
            <person name="Pan J."/>
            <person name="Luo Z.H."/>
            <person name="Li M."/>
        </authorList>
    </citation>
    <scope>NUCLEOTIDE SEQUENCE [LARGE SCALE GENOMIC DNA]</scope>
    <source>
        <strain evidence="9">SpSt-464</strain>
    </source>
</reference>
<evidence type="ECO:0000256" key="1">
    <source>
        <dbReference type="ARBA" id="ARBA00004141"/>
    </source>
</evidence>
<organism evidence="9">
    <name type="scientific">candidate division WOR-3 bacterium</name>
    <dbReference type="NCBI Taxonomy" id="2052148"/>
    <lineage>
        <taxon>Bacteria</taxon>
        <taxon>Bacteria division WOR-3</taxon>
    </lineage>
</organism>
<feature type="transmembrane region" description="Helical" evidence="8">
    <location>
        <begin position="308"/>
        <end position="337"/>
    </location>
</feature>
<feature type="transmembrane region" description="Helical" evidence="8">
    <location>
        <begin position="80"/>
        <end position="97"/>
    </location>
</feature>
<feature type="transmembrane region" description="Helical" evidence="8">
    <location>
        <begin position="374"/>
        <end position="395"/>
    </location>
</feature>
<evidence type="ECO:0000256" key="4">
    <source>
        <dbReference type="ARBA" id="ARBA00022692"/>
    </source>
</evidence>
<dbReference type="Gene3D" id="1.20.1730.10">
    <property type="entry name" value="Sodium/glucose cotransporter"/>
    <property type="match status" value="1"/>
</dbReference>
<comment type="caution">
    <text evidence="9">The sequence shown here is derived from an EMBL/GenBank/DDBJ whole genome shotgun (WGS) entry which is preliminary data.</text>
</comment>
<evidence type="ECO:0000256" key="7">
    <source>
        <dbReference type="RuleBase" id="RU362091"/>
    </source>
</evidence>